<feature type="compositionally biased region" description="Low complexity" evidence="2">
    <location>
        <begin position="290"/>
        <end position="302"/>
    </location>
</feature>
<dbReference type="InterPro" id="IPR029041">
    <property type="entry name" value="FAD-linked_oxidoreductase-like"/>
</dbReference>
<protein>
    <recommendedName>
        <fullName evidence="5">Methylenetetrahydrofolate reductase</fullName>
    </recommendedName>
</protein>
<proteinExistence type="predicted"/>
<sequence>MQNDQRHHVLDGFSLEMTGRDAAGLDEAAALLPAGTRVNIAYLAGETMQERIDAAAAARRHGFAAVPHIAARRMRSPAELREFIAALGEIEALDEVFVVGGDPTTPAGRYHDSLSVLRSGMLQEAGVRRVSLAGYPEGHPHIAVHALAEALHAKLALLTEQGLVPAVITQFAFDVQPVLGWIGGLRQQGIEAQVRVGVPGPVGIKRLLSYARRFGVASSAGITRKYGFSLANLMGTAGPDAFLSALAEGLDSAVHGDVRTHFYTFGGVQATSAWARDFATRTIPSGGGTRSETGTGTTSAAG</sequence>
<evidence type="ECO:0000313" key="3">
    <source>
        <dbReference type="EMBL" id="MFD1528415.1"/>
    </source>
</evidence>
<dbReference type="Proteomes" id="UP001597145">
    <property type="component" value="Unassembled WGS sequence"/>
</dbReference>
<dbReference type="RefSeq" id="WP_343988288.1">
    <property type="nucleotide sequence ID" value="NZ_BAAAJG010000029.1"/>
</dbReference>
<reference evidence="4" key="1">
    <citation type="journal article" date="2019" name="Int. J. Syst. Evol. Microbiol.">
        <title>The Global Catalogue of Microorganisms (GCM) 10K type strain sequencing project: providing services to taxonomists for standard genome sequencing and annotation.</title>
        <authorList>
            <consortium name="The Broad Institute Genomics Platform"/>
            <consortium name="The Broad Institute Genome Sequencing Center for Infectious Disease"/>
            <person name="Wu L."/>
            <person name="Ma J."/>
        </authorList>
    </citation>
    <scope>NUCLEOTIDE SEQUENCE [LARGE SCALE GENOMIC DNA]</scope>
    <source>
        <strain evidence="4">JCM 12165</strain>
    </source>
</reference>
<evidence type="ECO:0000256" key="1">
    <source>
        <dbReference type="ARBA" id="ARBA00023002"/>
    </source>
</evidence>
<name>A0ABW4FCH2_9PSEU</name>
<feature type="region of interest" description="Disordered" evidence="2">
    <location>
        <begin position="282"/>
        <end position="302"/>
    </location>
</feature>
<dbReference type="EMBL" id="JBHUCP010000002">
    <property type="protein sequence ID" value="MFD1528415.1"/>
    <property type="molecule type" value="Genomic_DNA"/>
</dbReference>
<dbReference type="Gene3D" id="3.20.20.220">
    <property type="match status" value="1"/>
</dbReference>
<evidence type="ECO:0000256" key="2">
    <source>
        <dbReference type="SAM" id="MobiDB-lite"/>
    </source>
</evidence>
<comment type="caution">
    <text evidence="3">The sequence shown here is derived from an EMBL/GenBank/DDBJ whole genome shotgun (WGS) entry which is preliminary data.</text>
</comment>
<organism evidence="3 4">
    <name type="scientific">Pseudonocardia aurantiaca</name>
    <dbReference type="NCBI Taxonomy" id="75290"/>
    <lineage>
        <taxon>Bacteria</taxon>
        <taxon>Bacillati</taxon>
        <taxon>Actinomycetota</taxon>
        <taxon>Actinomycetes</taxon>
        <taxon>Pseudonocardiales</taxon>
        <taxon>Pseudonocardiaceae</taxon>
        <taxon>Pseudonocardia</taxon>
    </lineage>
</organism>
<accession>A0ABW4FCH2</accession>
<evidence type="ECO:0000313" key="4">
    <source>
        <dbReference type="Proteomes" id="UP001597145"/>
    </source>
</evidence>
<evidence type="ECO:0008006" key="5">
    <source>
        <dbReference type="Google" id="ProtNLM"/>
    </source>
</evidence>
<keyword evidence="4" id="KW-1185">Reference proteome</keyword>
<gene>
    <name evidence="3" type="ORF">ACFSCY_03075</name>
</gene>
<keyword evidence="1" id="KW-0560">Oxidoreductase</keyword>
<dbReference type="SUPFAM" id="SSF51730">
    <property type="entry name" value="FAD-linked oxidoreductase"/>
    <property type="match status" value="1"/>
</dbReference>